<feature type="coiled-coil region" evidence="1">
    <location>
        <begin position="5"/>
        <end position="54"/>
    </location>
</feature>
<feature type="region of interest" description="Disordered" evidence="2">
    <location>
        <begin position="87"/>
        <end position="120"/>
    </location>
</feature>
<organism evidence="3 4">
    <name type="scientific">Rhodocollybia butyracea</name>
    <dbReference type="NCBI Taxonomy" id="206335"/>
    <lineage>
        <taxon>Eukaryota</taxon>
        <taxon>Fungi</taxon>
        <taxon>Dikarya</taxon>
        <taxon>Basidiomycota</taxon>
        <taxon>Agaricomycotina</taxon>
        <taxon>Agaricomycetes</taxon>
        <taxon>Agaricomycetidae</taxon>
        <taxon>Agaricales</taxon>
        <taxon>Marasmiineae</taxon>
        <taxon>Omphalotaceae</taxon>
        <taxon>Rhodocollybia</taxon>
    </lineage>
</organism>
<evidence type="ECO:0000256" key="2">
    <source>
        <dbReference type="SAM" id="MobiDB-lite"/>
    </source>
</evidence>
<feature type="compositionally biased region" description="Polar residues" evidence="2">
    <location>
        <begin position="142"/>
        <end position="156"/>
    </location>
</feature>
<name>A0A9P5TWA9_9AGAR</name>
<dbReference type="OrthoDB" id="2596255at2759"/>
<comment type="caution">
    <text evidence="3">The sequence shown here is derived from an EMBL/GenBank/DDBJ whole genome shotgun (WGS) entry which is preliminary data.</text>
</comment>
<dbReference type="EMBL" id="JADNRY010001387">
    <property type="protein sequence ID" value="KAF9017158.1"/>
    <property type="molecule type" value="Genomic_DNA"/>
</dbReference>
<sequence>MKGELGSLVKQLEKLDTKKEKLEGTVIKELEEHLADVEKELEELEREEEMGVATARPNPNWNSIVLDATIGRSSSLIRPRAIAHPVSLPHPSPNSQWTPITPPRQPPTHMNKRSTSVPQPSLQHATVPLTHPHHQHHVATRPPTTILTNPNRQAAKTTPVREPSVEHLSLSNTTPSTSGLMFGSPGLVSNTISASTSNTSGGGSTLSSRAPPFEPQAGLARGVGSIGGRSRSRVSGP</sequence>
<feature type="compositionally biased region" description="Polar residues" evidence="2">
    <location>
        <begin position="169"/>
        <end position="179"/>
    </location>
</feature>
<keyword evidence="4" id="KW-1185">Reference proteome</keyword>
<gene>
    <name evidence="3" type="ORF">BDP27DRAFT_1355977</name>
</gene>
<evidence type="ECO:0000313" key="4">
    <source>
        <dbReference type="Proteomes" id="UP000772434"/>
    </source>
</evidence>
<evidence type="ECO:0000313" key="3">
    <source>
        <dbReference type="EMBL" id="KAF9017158.1"/>
    </source>
</evidence>
<accession>A0A9P5TWA9</accession>
<feature type="region of interest" description="Disordered" evidence="2">
    <location>
        <begin position="133"/>
        <end position="237"/>
    </location>
</feature>
<protein>
    <submittedName>
        <fullName evidence="3">Uncharacterized protein</fullName>
    </submittedName>
</protein>
<dbReference type="AlphaFoldDB" id="A0A9P5TWA9"/>
<proteinExistence type="predicted"/>
<keyword evidence="1" id="KW-0175">Coiled coil</keyword>
<feature type="compositionally biased region" description="Low complexity" evidence="2">
    <location>
        <begin position="189"/>
        <end position="199"/>
    </location>
</feature>
<evidence type="ECO:0000256" key="1">
    <source>
        <dbReference type="SAM" id="Coils"/>
    </source>
</evidence>
<reference evidence="3" key="1">
    <citation type="submission" date="2020-11" db="EMBL/GenBank/DDBJ databases">
        <authorList>
            <consortium name="DOE Joint Genome Institute"/>
            <person name="Ahrendt S."/>
            <person name="Riley R."/>
            <person name="Andreopoulos W."/>
            <person name="Labutti K."/>
            <person name="Pangilinan J."/>
            <person name="Ruiz-Duenas F.J."/>
            <person name="Barrasa J.M."/>
            <person name="Sanchez-Garcia M."/>
            <person name="Camarero S."/>
            <person name="Miyauchi S."/>
            <person name="Serrano A."/>
            <person name="Linde D."/>
            <person name="Babiker R."/>
            <person name="Drula E."/>
            <person name="Ayuso-Fernandez I."/>
            <person name="Pacheco R."/>
            <person name="Padilla G."/>
            <person name="Ferreira P."/>
            <person name="Barriuso J."/>
            <person name="Kellner H."/>
            <person name="Castanera R."/>
            <person name="Alfaro M."/>
            <person name="Ramirez L."/>
            <person name="Pisabarro A.G."/>
            <person name="Kuo A."/>
            <person name="Tritt A."/>
            <person name="Lipzen A."/>
            <person name="He G."/>
            <person name="Yan M."/>
            <person name="Ng V."/>
            <person name="Cullen D."/>
            <person name="Martin F."/>
            <person name="Rosso M.-N."/>
            <person name="Henrissat B."/>
            <person name="Hibbett D."/>
            <person name="Martinez A.T."/>
            <person name="Grigoriev I.V."/>
        </authorList>
    </citation>
    <scope>NUCLEOTIDE SEQUENCE</scope>
    <source>
        <strain evidence="3">AH 40177</strain>
    </source>
</reference>
<dbReference type="Proteomes" id="UP000772434">
    <property type="component" value="Unassembled WGS sequence"/>
</dbReference>